<name>A0A0A8ZBY5_ARUDO</name>
<dbReference type="AlphaFoldDB" id="A0A0A8ZBY5"/>
<keyword evidence="1" id="KW-0472">Membrane</keyword>
<dbReference type="EMBL" id="GBRH01265518">
    <property type="protein sequence ID" value="JAD32377.1"/>
    <property type="molecule type" value="Transcribed_RNA"/>
</dbReference>
<accession>A0A0A8ZBY5</accession>
<evidence type="ECO:0000313" key="2">
    <source>
        <dbReference type="EMBL" id="JAD32377.1"/>
    </source>
</evidence>
<protein>
    <submittedName>
        <fullName evidence="2">Uncharacterized protein</fullName>
    </submittedName>
</protein>
<reference evidence="2" key="2">
    <citation type="journal article" date="2015" name="Data Brief">
        <title>Shoot transcriptome of the giant reed, Arundo donax.</title>
        <authorList>
            <person name="Barrero R.A."/>
            <person name="Guerrero F.D."/>
            <person name="Moolhuijzen P."/>
            <person name="Goolsby J.A."/>
            <person name="Tidwell J."/>
            <person name="Bellgard S.E."/>
            <person name="Bellgard M.I."/>
        </authorList>
    </citation>
    <scope>NUCLEOTIDE SEQUENCE</scope>
    <source>
        <tissue evidence="2">Shoot tissue taken approximately 20 cm above the soil surface</tissue>
    </source>
</reference>
<reference evidence="2" key="1">
    <citation type="submission" date="2014-09" db="EMBL/GenBank/DDBJ databases">
        <authorList>
            <person name="Magalhaes I.L.F."/>
            <person name="Oliveira U."/>
            <person name="Santos F.R."/>
            <person name="Vidigal T.H.D.A."/>
            <person name="Brescovit A.D."/>
            <person name="Santos A.J."/>
        </authorList>
    </citation>
    <scope>NUCLEOTIDE SEQUENCE</scope>
    <source>
        <tissue evidence="2">Shoot tissue taken approximately 20 cm above the soil surface</tissue>
    </source>
</reference>
<sequence>MNDFSLLSHDISEVKYQNCASEFFTDSKGKKGHQIMFLMFIYVIAFHFHPDKTCLPSYLQ</sequence>
<keyword evidence="1" id="KW-0812">Transmembrane</keyword>
<organism evidence="2">
    <name type="scientific">Arundo donax</name>
    <name type="common">Giant reed</name>
    <name type="synonym">Donax arundinaceus</name>
    <dbReference type="NCBI Taxonomy" id="35708"/>
    <lineage>
        <taxon>Eukaryota</taxon>
        <taxon>Viridiplantae</taxon>
        <taxon>Streptophyta</taxon>
        <taxon>Embryophyta</taxon>
        <taxon>Tracheophyta</taxon>
        <taxon>Spermatophyta</taxon>
        <taxon>Magnoliopsida</taxon>
        <taxon>Liliopsida</taxon>
        <taxon>Poales</taxon>
        <taxon>Poaceae</taxon>
        <taxon>PACMAD clade</taxon>
        <taxon>Arundinoideae</taxon>
        <taxon>Arundineae</taxon>
        <taxon>Arundo</taxon>
    </lineage>
</organism>
<proteinExistence type="predicted"/>
<feature type="transmembrane region" description="Helical" evidence="1">
    <location>
        <begin position="32"/>
        <end position="49"/>
    </location>
</feature>
<keyword evidence="1" id="KW-1133">Transmembrane helix</keyword>
<evidence type="ECO:0000256" key="1">
    <source>
        <dbReference type="SAM" id="Phobius"/>
    </source>
</evidence>